<evidence type="ECO:0000313" key="3">
    <source>
        <dbReference type="EMBL" id="MBB5874568.1"/>
    </source>
</evidence>
<evidence type="ECO:0000313" key="4">
    <source>
        <dbReference type="Proteomes" id="UP000587527"/>
    </source>
</evidence>
<feature type="domain" description="CASPASE and TPR Repeat-Associated C-terminal" evidence="2">
    <location>
        <begin position="195"/>
        <end position="317"/>
    </location>
</feature>
<keyword evidence="4" id="KW-1185">Reference proteome</keyword>
<dbReference type="AlphaFoldDB" id="A0A841C463"/>
<dbReference type="Pfam" id="PF20270">
    <property type="entry name" value="CATRA-C"/>
    <property type="match status" value="1"/>
</dbReference>
<comment type="caution">
    <text evidence="3">The sequence shown here is derived from an EMBL/GenBank/DDBJ whole genome shotgun (WGS) entry which is preliminary data.</text>
</comment>
<evidence type="ECO:0000259" key="2">
    <source>
        <dbReference type="Pfam" id="PF20270"/>
    </source>
</evidence>
<accession>A0A841C463</accession>
<dbReference type="NCBIfam" id="NF038357">
    <property type="entry name" value="BN6_48550_fam"/>
    <property type="match status" value="1"/>
</dbReference>
<dbReference type="EMBL" id="JACHMN010000003">
    <property type="protein sequence ID" value="MBB5874568.1"/>
    <property type="molecule type" value="Genomic_DNA"/>
</dbReference>
<dbReference type="Pfam" id="PF20269">
    <property type="entry name" value="CATRA-N"/>
    <property type="match status" value="1"/>
</dbReference>
<dbReference type="InterPro" id="IPR046923">
    <property type="entry name" value="CATRA-C"/>
</dbReference>
<evidence type="ECO:0008006" key="5">
    <source>
        <dbReference type="Google" id="ProtNLM"/>
    </source>
</evidence>
<name>A0A841C463_9ACTN</name>
<dbReference type="Proteomes" id="UP000587527">
    <property type="component" value="Unassembled WGS sequence"/>
</dbReference>
<proteinExistence type="predicted"/>
<gene>
    <name evidence="3" type="ORF">F4553_008002</name>
</gene>
<protein>
    <recommendedName>
        <fullName evidence="5">Guanylate cyclase domain-containing protein</fullName>
    </recommendedName>
</protein>
<evidence type="ECO:0000259" key="1">
    <source>
        <dbReference type="Pfam" id="PF20269"/>
    </source>
</evidence>
<dbReference type="RefSeq" id="WP_221470662.1">
    <property type="nucleotide sequence ID" value="NZ_JACHMN010000003.1"/>
</dbReference>
<feature type="domain" description="CASPASE and TPR Repeat-Associated N-terminal" evidence="1">
    <location>
        <begin position="10"/>
        <end position="190"/>
    </location>
</feature>
<sequence length="528" mass="57491">MPAAEPSAQELVVHAYAPLDGPAAAPAYAQLRAVWTAARQLFGADRTIAGTGLPASLPDDPGSTPDGALAGQETLVSDCQLILRRSHDTLALSLAFAETRDTGWADFDRRWTEATRAGTDSLLGIVQLFLACSSNQTDSPGAEWRHPTRIEPFTVWDSDSGTRATPSRRLAILAPAAELDALSAWAWSRGDVAMPPLARYLLHAAKISYHARVWSADRSAEDARRRTDQAVAELLAVVAQPGRGDHSAALRTLQAARVDLSVALSRLREMQASVEIIRDNMRRYLPDPLPADTRLADWLTQQLADAAGYLDLSRQRAAEIAELVRQGPVGDDPPRRASRSPVAVRVGFAVDIVNYSSRTAPLKREAQSRVAQLIDDVLDDLELTLNHTDHQTNGDGANIFLPVATEMHRAVPQLLHSWRDRLAADNARHTDRIRLRLVVGIGPIETAPLGFGGNTIIEVSRLLDSDVIREAVTADPDRDLIALISNQLYQWVVGEGHTGIEADHLRQVTASAKSFTATAWFWAPDEAP</sequence>
<reference evidence="3 4" key="1">
    <citation type="submission" date="2020-08" db="EMBL/GenBank/DDBJ databases">
        <title>Sequencing the genomes of 1000 actinobacteria strains.</title>
        <authorList>
            <person name="Klenk H.-P."/>
        </authorList>
    </citation>
    <scope>NUCLEOTIDE SEQUENCE [LARGE SCALE GENOMIC DNA]</scope>
    <source>
        <strain evidence="3 4">DSM 45362</strain>
    </source>
</reference>
<organism evidence="3 4">
    <name type="scientific">Allocatelliglobosispora scoriae</name>
    <dbReference type="NCBI Taxonomy" id="643052"/>
    <lineage>
        <taxon>Bacteria</taxon>
        <taxon>Bacillati</taxon>
        <taxon>Actinomycetota</taxon>
        <taxon>Actinomycetes</taxon>
        <taxon>Micromonosporales</taxon>
        <taxon>Micromonosporaceae</taxon>
        <taxon>Allocatelliglobosispora</taxon>
    </lineage>
</organism>
<dbReference type="InterPro" id="IPR046922">
    <property type="entry name" value="CATRA-N"/>
</dbReference>